<dbReference type="Proteomes" id="UP001501777">
    <property type="component" value="Unassembled WGS sequence"/>
</dbReference>
<dbReference type="Gene3D" id="3.30.450.180">
    <property type="match status" value="1"/>
</dbReference>
<dbReference type="EMBL" id="BAAASG010000002">
    <property type="protein sequence ID" value="GAA2474494.1"/>
    <property type="molecule type" value="Genomic_DNA"/>
</dbReference>
<sequence>MTGLVDELRAGSTDFARLWERHDVHTAPTLTKAFRHPAVGEITVDCDALALTDRDQHLVLYSAPPGSPGADALALLNALGAEANDHRR</sequence>
<gene>
    <name evidence="2" type="ORF">GCM10010276_07190</name>
</gene>
<accession>A0ABN3KYC3</accession>
<organism evidence="2 3">
    <name type="scientific">Streptomyces longisporus</name>
    <dbReference type="NCBI Taxonomy" id="1948"/>
    <lineage>
        <taxon>Bacteria</taxon>
        <taxon>Bacillati</taxon>
        <taxon>Actinomycetota</taxon>
        <taxon>Actinomycetes</taxon>
        <taxon>Kitasatosporales</taxon>
        <taxon>Streptomycetaceae</taxon>
        <taxon>Streptomyces</taxon>
    </lineage>
</organism>
<dbReference type="Pfam" id="PF17765">
    <property type="entry name" value="MLTR_LBD"/>
    <property type="match status" value="1"/>
</dbReference>
<dbReference type="PANTHER" id="PTHR35010">
    <property type="entry name" value="BLL4672 PROTEIN-RELATED"/>
    <property type="match status" value="1"/>
</dbReference>
<dbReference type="InterPro" id="IPR041413">
    <property type="entry name" value="MLTR_LBD"/>
</dbReference>
<keyword evidence="3" id="KW-1185">Reference proteome</keyword>
<dbReference type="PANTHER" id="PTHR35010:SF2">
    <property type="entry name" value="BLL4672 PROTEIN"/>
    <property type="match status" value="1"/>
</dbReference>
<proteinExistence type="predicted"/>
<evidence type="ECO:0000313" key="3">
    <source>
        <dbReference type="Proteomes" id="UP001501777"/>
    </source>
</evidence>
<evidence type="ECO:0000313" key="2">
    <source>
        <dbReference type="EMBL" id="GAA2474494.1"/>
    </source>
</evidence>
<protein>
    <recommendedName>
        <fullName evidence="1">MmyB-like transcription regulator ligand binding domain-containing protein</fullName>
    </recommendedName>
</protein>
<comment type="caution">
    <text evidence="2">The sequence shown here is derived from an EMBL/GenBank/DDBJ whole genome shotgun (WGS) entry which is preliminary data.</text>
</comment>
<evidence type="ECO:0000259" key="1">
    <source>
        <dbReference type="Pfam" id="PF17765"/>
    </source>
</evidence>
<feature type="domain" description="MmyB-like transcription regulator ligand binding" evidence="1">
    <location>
        <begin position="2"/>
        <end position="76"/>
    </location>
</feature>
<reference evidence="2 3" key="1">
    <citation type="journal article" date="2019" name="Int. J. Syst. Evol. Microbiol.">
        <title>The Global Catalogue of Microorganisms (GCM) 10K type strain sequencing project: providing services to taxonomists for standard genome sequencing and annotation.</title>
        <authorList>
            <consortium name="The Broad Institute Genomics Platform"/>
            <consortium name="The Broad Institute Genome Sequencing Center for Infectious Disease"/>
            <person name="Wu L."/>
            <person name="Ma J."/>
        </authorList>
    </citation>
    <scope>NUCLEOTIDE SEQUENCE [LARGE SCALE GENOMIC DNA]</scope>
    <source>
        <strain evidence="2 3">JCM 4395</strain>
    </source>
</reference>
<name>A0ABN3KYC3_STRLO</name>